<dbReference type="Gene3D" id="6.10.110.10">
    <property type="match status" value="1"/>
</dbReference>
<organism evidence="7 8">
    <name type="scientific">Pleurodeles waltl</name>
    <name type="common">Iberian ribbed newt</name>
    <dbReference type="NCBI Taxonomy" id="8319"/>
    <lineage>
        <taxon>Eukaryota</taxon>
        <taxon>Metazoa</taxon>
        <taxon>Chordata</taxon>
        <taxon>Craniata</taxon>
        <taxon>Vertebrata</taxon>
        <taxon>Euteleostomi</taxon>
        <taxon>Amphibia</taxon>
        <taxon>Batrachia</taxon>
        <taxon>Caudata</taxon>
        <taxon>Salamandroidea</taxon>
        <taxon>Salamandridae</taxon>
        <taxon>Pleurodelinae</taxon>
        <taxon>Pleurodeles</taxon>
    </lineage>
</organism>
<evidence type="ECO:0000313" key="8">
    <source>
        <dbReference type="Proteomes" id="UP001066276"/>
    </source>
</evidence>
<comment type="similarity">
    <text evidence="2">Belongs to the IFI6/IFI27 family.</text>
</comment>
<evidence type="ECO:0000256" key="5">
    <source>
        <dbReference type="ARBA" id="ARBA00023136"/>
    </source>
</evidence>
<evidence type="ECO:0000313" key="7">
    <source>
        <dbReference type="EMBL" id="KAJ1176121.1"/>
    </source>
</evidence>
<keyword evidence="4 6" id="KW-1133">Transmembrane helix</keyword>
<dbReference type="InterPro" id="IPR038213">
    <property type="entry name" value="IFI6/IFI27-like_sf"/>
</dbReference>
<evidence type="ECO:0000256" key="6">
    <source>
        <dbReference type="SAM" id="Phobius"/>
    </source>
</evidence>
<accession>A0AAV7TIK9</accession>
<gene>
    <name evidence="7" type="ORF">NDU88_001404</name>
</gene>
<keyword evidence="8" id="KW-1185">Reference proteome</keyword>
<comment type="caution">
    <text evidence="7">The sequence shown here is derived from an EMBL/GenBank/DDBJ whole genome shotgun (WGS) entry which is preliminary data.</text>
</comment>
<dbReference type="EMBL" id="JANPWB010000006">
    <property type="protein sequence ID" value="KAJ1176121.1"/>
    <property type="molecule type" value="Genomic_DNA"/>
</dbReference>
<dbReference type="GO" id="GO:0031966">
    <property type="term" value="C:mitochondrial membrane"/>
    <property type="evidence" value="ECO:0007669"/>
    <property type="project" value="TreeGrafter"/>
</dbReference>
<dbReference type="Proteomes" id="UP001066276">
    <property type="component" value="Chromosome 3_2"/>
</dbReference>
<comment type="subcellular location">
    <subcellularLocation>
        <location evidence="1">Membrane</location>
        <topology evidence="1">Multi-pass membrane protein</topology>
    </subcellularLocation>
</comment>
<dbReference type="GO" id="GO:0001836">
    <property type="term" value="P:release of cytochrome c from mitochondria"/>
    <property type="evidence" value="ECO:0007669"/>
    <property type="project" value="TreeGrafter"/>
</dbReference>
<evidence type="ECO:0000256" key="1">
    <source>
        <dbReference type="ARBA" id="ARBA00004141"/>
    </source>
</evidence>
<name>A0AAV7TIK9_PLEWA</name>
<keyword evidence="5 6" id="KW-0472">Membrane</keyword>
<reference evidence="7" key="1">
    <citation type="journal article" date="2022" name="bioRxiv">
        <title>Sequencing and chromosome-scale assembly of the giantPleurodeles waltlgenome.</title>
        <authorList>
            <person name="Brown T."/>
            <person name="Elewa A."/>
            <person name="Iarovenko S."/>
            <person name="Subramanian E."/>
            <person name="Araus A.J."/>
            <person name="Petzold A."/>
            <person name="Susuki M."/>
            <person name="Suzuki K.-i.T."/>
            <person name="Hayashi T."/>
            <person name="Toyoda A."/>
            <person name="Oliveira C."/>
            <person name="Osipova E."/>
            <person name="Leigh N.D."/>
            <person name="Simon A."/>
            <person name="Yun M.H."/>
        </authorList>
    </citation>
    <scope>NUCLEOTIDE SEQUENCE</scope>
    <source>
        <strain evidence="7">20211129_DDA</strain>
        <tissue evidence="7">Liver</tissue>
    </source>
</reference>
<dbReference type="PANTHER" id="PTHR16932:SF18">
    <property type="entry name" value="INTERFERON, ALPHA-INDUCIBLE PROTEIN 27-LIKE 2"/>
    <property type="match status" value="1"/>
</dbReference>
<dbReference type="InterPro" id="IPR009311">
    <property type="entry name" value="IFI6/IFI27-like"/>
</dbReference>
<proteinExistence type="inferred from homology"/>
<dbReference type="Pfam" id="PF06140">
    <property type="entry name" value="Ifi-6-16"/>
    <property type="match status" value="1"/>
</dbReference>
<evidence type="ECO:0000256" key="3">
    <source>
        <dbReference type="ARBA" id="ARBA00022692"/>
    </source>
</evidence>
<protein>
    <submittedName>
        <fullName evidence="7">Uncharacterized protein</fullName>
    </submittedName>
</protein>
<dbReference type="PANTHER" id="PTHR16932">
    <property type="entry name" value="INTERFERON ALPHA-INDUCIBLE PROTEIN 27"/>
    <property type="match status" value="1"/>
</dbReference>
<keyword evidence="3 6" id="KW-0812">Transmembrane</keyword>
<dbReference type="AlphaFoldDB" id="A0AAV7TIK9"/>
<sequence length="103" mass="10158">MSVGAKPKKESGYHRVRPVGVILMVEGGGVGCSCNFGLFFRTAVGAVVAPAALAAAGFTGAGISIGSLGAAMMMKTTTIAYGGGVPAGSVVATLQSMCKRSTM</sequence>
<dbReference type="GO" id="GO:0097193">
    <property type="term" value="P:intrinsic apoptotic signaling pathway"/>
    <property type="evidence" value="ECO:0007669"/>
    <property type="project" value="TreeGrafter"/>
</dbReference>
<evidence type="ECO:0000256" key="2">
    <source>
        <dbReference type="ARBA" id="ARBA00007262"/>
    </source>
</evidence>
<evidence type="ECO:0000256" key="4">
    <source>
        <dbReference type="ARBA" id="ARBA00022989"/>
    </source>
</evidence>
<feature type="transmembrane region" description="Helical" evidence="6">
    <location>
        <begin position="21"/>
        <end position="40"/>
    </location>
</feature>
<feature type="transmembrane region" description="Helical" evidence="6">
    <location>
        <begin position="46"/>
        <end position="71"/>
    </location>
</feature>